<sequence length="591" mass="66345">MDRPSSEDLGSKEPLLEIKRVGETKIVHGSGSRKISTELRLKASMEEQKDGQNDETMLPARPIEPGFVRESMSQKRGFQKPLEMIPDTPVAHVRTDPHPHHKTNSPISNTLYELNNVSSAGRSDSSEPIDICIYFPDQQGYQFSVENGRLAQADFLLELAVNQKNVKGAQVSVWNEAFALWMVSPLLEVQLKSYHPPYEVRRQWANFLKKYTNASTDEILNDEPMLMIRRNVTLPIEREKKICEDDKQALQVLFEDAHTQFIQGRYAFDNCRDAAEMAGLSLAAVLGGCPEHDLVKLRSELEEHLPERHLSSVRGPIVFGKALSGTKEMEDVVLRAWRKGGEDRYKAMNEYLAKARESPCYGAAFFAGSIERPNLSFGQFLKQSWFTSSNSDIKVRVSVNMETICVIDEGKGDLLLVQPIDDCSWSVIERKEPPEEDDEVEESSLLLHFPETNSDSGISSGEEAKRSVVERKFRKSRKNAAPKNGQETKLLQVFCYQAMMIDALLKTMKDLGKARSIQIGRHRSSSPEEGFSNESFEPSSSSSSEGGFHLRRAVGRQPSLTKGHRMCLATFDASGQCLKAQGSLKKVLTVK</sequence>
<dbReference type="Pfam" id="PF00373">
    <property type="entry name" value="FERM_M"/>
    <property type="match status" value="1"/>
</dbReference>
<dbReference type="SUPFAM" id="SSF47031">
    <property type="entry name" value="Second domain of FERM"/>
    <property type="match status" value="1"/>
</dbReference>
<feature type="domain" description="Band 4.1" evidence="2">
    <location>
        <begin position="125"/>
        <end position="366"/>
    </location>
</feature>
<dbReference type="WBParaSite" id="MBELARI_LOCUS18329">
    <property type="protein sequence ID" value="MBELARI_LOCUS18329"/>
    <property type="gene ID" value="MBELARI_LOCUS18329"/>
</dbReference>
<dbReference type="InterPro" id="IPR011993">
    <property type="entry name" value="PH-like_dom_sf"/>
</dbReference>
<feature type="region of interest" description="Disordered" evidence="1">
    <location>
        <begin position="519"/>
        <end position="548"/>
    </location>
</feature>
<keyword evidence="3" id="KW-1185">Reference proteome</keyword>
<dbReference type="InterPro" id="IPR051594">
    <property type="entry name" value="KRIT1/FRMD8"/>
</dbReference>
<proteinExistence type="predicted"/>
<evidence type="ECO:0000313" key="3">
    <source>
        <dbReference type="Proteomes" id="UP000887575"/>
    </source>
</evidence>
<protein>
    <submittedName>
        <fullName evidence="4">Band 4.1 domain-containing protein</fullName>
    </submittedName>
</protein>
<dbReference type="InterPro" id="IPR035963">
    <property type="entry name" value="FERM_2"/>
</dbReference>
<evidence type="ECO:0000256" key="1">
    <source>
        <dbReference type="SAM" id="MobiDB-lite"/>
    </source>
</evidence>
<feature type="region of interest" description="Disordered" evidence="1">
    <location>
        <begin position="27"/>
        <end position="61"/>
    </location>
</feature>
<dbReference type="GO" id="GO:0090090">
    <property type="term" value="P:negative regulation of canonical Wnt signaling pathway"/>
    <property type="evidence" value="ECO:0007669"/>
    <property type="project" value="TreeGrafter"/>
</dbReference>
<reference evidence="4" key="1">
    <citation type="submission" date="2024-02" db="UniProtKB">
        <authorList>
            <consortium name="WormBaseParasite"/>
        </authorList>
    </citation>
    <scope>IDENTIFICATION</scope>
</reference>
<dbReference type="Gene3D" id="3.10.20.90">
    <property type="entry name" value="Phosphatidylinositol 3-kinase Catalytic Subunit, Chain A, domain 1"/>
    <property type="match status" value="1"/>
</dbReference>
<feature type="compositionally biased region" description="Low complexity" evidence="1">
    <location>
        <begin position="527"/>
        <end position="547"/>
    </location>
</feature>
<feature type="region of interest" description="Disordered" evidence="1">
    <location>
        <begin position="451"/>
        <end position="482"/>
    </location>
</feature>
<organism evidence="3 4">
    <name type="scientific">Mesorhabditis belari</name>
    <dbReference type="NCBI Taxonomy" id="2138241"/>
    <lineage>
        <taxon>Eukaryota</taxon>
        <taxon>Metazoa</taxon>
        <taxon>Ecdysozoa</taxon>
        <taxon>Nematoda</taxon>
        <taxon>Chromadorea</taxon>
        <taxon>Rhabditida</taxon>
        <taxon>Rhabditina</taxon>
        <taxon>Rhabditomorpha</taxon>
        <taxon>Rhabditoidea</taxon>
        <taxon>Rhabditidae</taxon>
        <taxon>Mesorhabditinae</taxon>
        <taxon>Mesorhabditis</taxon>
    </lineage>
</organism>
<dbReference type="PANTHER" id="PTHR13283">
    <property type="entry name" value="KREV INTERACTION TRAPPED 1-RELATED"/>
    <property type="match status" value="1"/>
</dbReference>
<evidence type="ECO:0000259" key="2">
    <source>
        <dbReference type="SMART" id="SM00295"/>
    </source>
</evidence>
<dbReference type="Proteomes" id="UP000887575">
    <property type="component" value="Unassembled WGS sequence"/>
</dbReference>
<accession>A0AAF3J5Z5</accession>
<dbReference type="InterPro" id="IPR019748">
    <property type="entry name" value="FERM_central"/>
</dbReference>
<dbReference type="GO" id="GO:0005886">
    <property type="term" value="C:plasma membrane"/>
    <property type="evidence" value="ECO:0007669"/>
    <property type="project" value="TreeGrafter"/>
</dbReference>
<dbReference type="AlphaFoldDB" id="A0AAF3J5Z5"/>
<dbReference type="SMART" id="SM00295">
    <property type="entry name" value="B41"/>
    <property type="match status" value="1"/>
</dbReference>
<dbReference type="InterPro" id="IPR019749">
    <property type="entry name" value="Band_41_domain"/>
</dbReference>
<feature type="compositionally biased region" description="Basic and acidic residues" evidence="1">
    <location>
        <begin position="462"/>
        <end position="471"/>
    </location>
</feature>
<evidence type="ECO:0000313" key="4">
    <source>
        <dbReference type="WBParaSite" id="MBELARI_LOCUS18329"/>
    </source>
</evidence>
<name>A0AAF3J5Z5_9BILA</name>
<feature type="compositionally biased region" description="Basic and acidic residues" evidence="1">
    <location>
        <begin position="35"/>
        <end position="52"/>
    </location>
</feature>
<dbReference type="Gene3D" id="2.30.29.30">
    <property type="entry name" value="Pleckstrin-homology domain (PH domain)/Phosphotyrosine-binding domain (PTB)"/>
    <property type="match status" value="1"/>
</dbReference>
<dbReference type="PANTHER" id="PTHR13283:SF10">
    <property type="entry name" value="FERM DOMAIN-CONTAINING PROTEIN 8"/>
    <property type="match status" value="1"/>
</dbReference>